<evidence type="ECO:0000256" key="9">
    <source>
        <dbReference type="ARBA" id="ARBA00023204"/>
    </source>
</evidence>
<dbReference type="SUPFAM" id="SSF47807">
    <property type="entry name" value="5' to 3' exonuclease, C-terminal subdomain"/>
    <property type="match status" value="1"/>
</dbReference>
<dbReference type="Pfam" id="PF00752">
    <property type="entry name" value="XPG_N"/>
    <property type="match status" value="1"/>
</dbReference>
<dbReference type="SMART" id="SM00279">
    <property type="entry name" value="HhH2"/>
    <property type="match status" value="1"/>
</dbReference>
<reference evidence="15 16" key="1">
    <citation type="journal article" date="2023" name="BMC Biol.">
        <title>The compact genome of the sponge Oopsacas minuta (Hexactinellida) is lacking key metazoan core genes.</title>
        <authorList>
            <person name="Santini S."/>
            <person name="Schenkelaars Q."/>
            <person name="Jourda C."/>
            <person name="Duchesne M."/>
            <person name="Belahbib H."/>
            <person name="Rocher C."/>
            <person name="Selva M."/>
            <person name="Riesgo A."/>
            <person name="Vervoort M."/>
            <person name="Leys S.P."/>
            <person name="Kodjabachian L."/>
            <person name="Le Bivic A."/>
            <person name="Borchiellini C."/>
            <person name="Claverie J.M."/>
            <person name="Renard E."/>
        </authorList>
    </citation>
    <scope>NUCLEOTIDE SEQUENCE [LARGE SCALE GENOMIC DNA]</scope>
    <source>
        <strain evidence="15">SPO-2</strain>
    </source>
</reference>
<dbReference type="PRINTS" id="PR00853">
    <property type="entry name" value="XPGRADSUPER"/>
</dbReference>
<evidence type="ECO:0000256" key="11">
    <source>
        <dbReference type="ARBA" id="ARBA00038112"/>
    </source>
</evidence>
<keyword evidence="4" id="KW-0479">Metal-binding</keyword>
<feature type="region of interest" description="Disordered" evidence="12">
    <location>
        <begin position="788"/>
        <end position="824"/>
    </location>
</feature>
<dbReference type="SUPFAM" id="SSF88723">
    <property type="entry name" value="PIN domain-like"/>
    <property type="match status" value="1"/>
</dbReference>
<comment type="caution">
    <text evidence="15">The sequence shown here is derived from an EMBL/GenBank/DDBJ whole genome shotgun (WGS) entry which is preliminary data.</text>
</comment>
<dbReference type="GO" id="GO:0000400">
    <property type="term" value="F:four-way junction DNA binding"/>
    <property type="evidence" value="ECO:0007669"/>
    <property type="project" value="UniProtKB-ARBA"/>
</dbReference>
<keyword evidence="9" id="KW-0234">DNA repair</keyword>
<evidence type="ECO:0000256" key="2">
    <source>
        <dbReference type="ARBA" id="ARBA00004123"/>
    </source>
</evidence>
<accession>A0AAV7JMX0</accession>
<evidence type="ECO:0000256" key="7">
    <source>
        <dbReference type="ARBA" id="ARBA00022801"/>
    </source>
</evidence>
<evidence type="ECO:0000256" key="8">
    <source>
        <dbReference type="ARBA" id="ARBA00022842"/>
    </source>
</evidence>
<keyword evidence="7" id="KW-0378">Hydrolase</keyword>
<proteinExistence type="inferred from homology"/>
<keyword evidence="10" id="KW-0539">Nucleus</keyword>
<dbReference type="InterPro" id="IPR006085">
    <property type="entry name" value="XPG_DNA_repair_N"/>
</dbReference>
<dbReference type="AlphaFoldDB" id="A0AAV7JMX0"/>
<sequence>MGVKHLWAILQGAGTSIDYDSLQGQVISVDINIWLHQIQSHRIGQNPHAYLIDLLKRICKLLNYGIKPIFVFDGAHPKLKRDTIISRDLRRKNAQKQHDEAKFKHILKTIHSQLLQGQVPFIPPSNSSGPSDLFELPTSSTVFENSDDEYPYDELTSIDQIIRLNPKSEEFSNLPSDIQVSILKLKQKISIASISNDQTGIQDDSHKPEDISNRQIQNLLERREIRQKIDSINNEHREKINSSIIGIETDGFDVQSDKIISHDKKHVIIVKNQNSTPLKISNETNNYPLEDNSAYTPVTDLGRYYDGTDIPEPQNGALTQEMTSDTMDVINPFHLVKVSFTNGTEIYAEQAPNGELTSITSYHSQSGIDGINPGCVSSSFHTTDELSPPLEGIHLAPNLHGSKRSKTAKDNIIKMSADLGLVIPPKSAVKSTECLSHVSDDVFHNTPSSTPIAKRVCVQDTPAMEGDTKLELYTVTVPNSFSEESIPPTPISPSYDTTDQLNPCLEPLPPTPSSEEYSPSNEAIQSSEPSILIGSDPILATSSSLEDIRREMSELTKVVTRNQRIMQGINREIQDAVMELLAVFGIPYIVAPFEAEAQCANLELNKVTTGTITDDSDIFLFGGHTVYRHFFNMKSRLGTECYSMNDINKCLELRREDLIRLAFLLGCDYTEGVKGIGPKHAIPLLKSFKSEGLQPLTDILSVAETAKMRDQPPCGGEDGLLARVDFPRGFPDENVWNAFLKPLVDPVPIEEFKWGTIEVDKFVNFSKKYFNWKESQAREQITPVIRRQSTPKQVQLKIPRTTHRPVPSAPPKANYSRAKLSDSD</sequence>
<evidence type="ECO:0000256" key="10">
    <source>
        <dbReference type="ARBA" id="ARBA00023242"/>
    </source>
</evidence>
<evidence type="ECO:0000256" key="5">
    <source>
        <dbReference type="ARBA" id="ARBA00022759"/>
    </source>
</evidence>
<gene>
    <name evidence="15" type="ORF">LOD99_6004</name>
</gene>
<protein>
    <submittedName>
        <fullName evidence="15">DNA repair protein complementing XP-G cells isoform X2</fullName>
    </submittedName>
</protein>
<dbReference type="InterPro" id="IPR006084">
    <property type="entry name" value="XPG/Rad2"/>
</dbReference>
<dbReference type="CDD" id="cd09868">
    <property type="entry name" value="PIN_XPG_RAD2"/>
    <property type="match status" value="2"/>
</dbReference>
<evidence type="ECO:0000256" key="6">
    <source>
        <dbReference type="ARBA" id="ARBA00022763"/>
    </source>
</evidence>
<dbReference type="GO" id="GO:0046872">
    <property type="term" value="F:metal ion binding"/>
    <property type="evidence" value="ECO:0007669"/>
    <property type="project" value="UniProtKB-KW"/>
</dbReference>
<evidence type="ECO:0000313" key="16">
    <source>
        <dbReference type="Proteomes" id="UP001165289"/>
    </source>
</evidence>
<evidence type="ECO:0000259" key="13">
    <source>
        <dbReference type="SMART" id="SM00484"/>
    </source>
</evidence>
<dbReference type="GO" id="GO:0017108">
    <property type="term" value="F:5'-flap endonuclease activity"/>
    <property type="evidence" value="ECO:0007669"/>
    <property type="project" value="UniProtKB-ARBA"/>
</dbReference>
<evidence type="ECO:0000313" key="15">
    <source>
        <dbReference type="EMBL" id="KAI6650327.1"/>
    </source>
</evidence>
<dbReference type="Gene3D" id="1.10.150.20">
    <property type="entry name" value="5' to 3' exonuclease, C-terminal subdomain"/>
    <property type="match status" value="1"/>
</dbReference>
<dbReference type="GO" id="GO:0003697">
    <property type="term" value="F:single-stranded DNA binding"/>
    <property type="evidence" value="ECO:0007669"/>
    <property type="project" value="TreeGrafter"/>
</dbReference>
<dbReference type="PANTHER" id="PTHR16171:SF7">
    <property type="entry name" value="DNA REPAIR PROTEIN RAD2"/>
    <property type="match status" value="1"/>
</dbReference>
<dbReference type="PROSITE" id="PS00841">
    <property type="entry name" value="XPG_1"/>
    <property type="match status" value="1"/>
</dbReference>
<dbReference type="SMART" id="SM00485">
    <property type="entry name" value="XPGN"/>
    <property type="match status" value="1"/>
</dbReference>
<dbReference type="PROSITE" id="PS00842">
    <property type="entry name" value="XPG_2"/>
    <property type="match status" value="1"/>
</dbReference>
<evidence type="ECO:0000256" key="1">
    <source>
        <dbReference type="ARBA" id="ARBA00001946"/>
    </source>
</evidence>
<dbReference type="Pfam" id="PF00867">
    <property type="entry name" value="XPG_I"/>
    <property type="match status" value="1"/>
</dbReference>
<dbReference type="InterPro" id="IPR019974">
    <property type="entry name" value="XPG_CS"/>
</dbReference>
<feature type="domain" description="XPG N-terminal" evidence="14">
    <location>
        <begin position="1"/>
        <end position="94"/>
    </location>
</feature>
<dbReference type="Gene3D" id="3.40.50.1010">
    <property type="entry name" value="5'-nuclease"/>
    <property type="match status" value="2"/>
</dbReference>
<comment type="cofactor">
    <cofactor evidence="1">
        <name>Mg(2+)</name>
        <dbReference type="ChEBI" id="CHEBI:18420"/>
    </cofactor>
</comment>
<dbReference type="Proteomes" id="UP001165289">
    <property type="component" value="Unassembled WGS sequence"/>
</dbReference>
<dbReference type="InterPro" id="IPR036279">
    <property type="entry name" value="5-3_exonuclease_C_sf"/>
</dbReference>
<dbReference type="FunFam" id="1.10.150.20:FF:000030">
    <property type="entry name" value="Flap endonuclease GEN-like 1"/>
    <property type="match status" value="1"/>
</dbReference>
<evidence type="ECO:0000256" key="4">
    <source>
        <dbReference type="ARBA" id="ARBA00022723"/>
    </source>
</evidence>
<dbReference type="GO" id="GO:0006281">
    <property type="term" value="P:DNA repair"/>
    <property type="evidence" value="ECO:0007669"/>
    <property type="project" value="UniProtKB-KW"/>
</dbReference>
<organism evidence="15 16">
    <name type="scientific">Oopsacas minuta</name>
    <dbReference type="NCBI Taxonomy" id="111878"/>
    <lineage>
        <taxon>Eukaryota</taxon>
        <taxon>Metazoa</taxon>
        <taxon>Porifera</taxon>
        <taxon>Hexactinellida</taxon>
        <taxon>Hexasterophora</taxon>
        <taxon>Lyssacinosida</taxon>
        <taxon>Leucopsacidae</taxon>
        <taxon>Oopsacas</taxon>
    </lineage>
</organism>
<evidence type="ECO:0000256" key="12">
    <source>
        <dbReference type="SAM" id="MobiDB-lite"/>
    </source>
</evidence>
<dbReference type="PANTHER" id="PTHR16171">
    <property type="entry name" value="DNA REPAIR PROTEIN COMPLEMENTING XP-G CELLS-RELATED"/>
    <property type="match status" value="1"/>
</dbReference>
<keyword evidence="6" id="KW-0227">DNA damage</keyword>
<dbReference type="SMART" id="SM00484">
    <property type="entry name" value="XPGI"/>
    <property type="match status" value="1"/>
</dbReference>
<comment type="subcellular location">
    <subcellularLocation>
        <location evidence="2">Nucleus</location>
    </subcellularLocation>
</comment>
<keyword evidence="3" id="KW-0540">Nuclease</keyword>
<dbReference type="InterPro" id="IPR008918">
    <property type="entry name" value="HhH2"/>
</dbReference>
<name>A0AAV7JMX0_9METZ</name>
<keyword evidence="16" id="KW-1185">Reference proteome</keyword>
<evidence type="ECO:0000259" key="14">
    <source>
        <dbReference type="SMART" id="SM00485"/>
    </source>
</evidence>
<keyword evidence="8" id="KW-0460">Magnesium</keyword>
<feature type="domain" description="XPG-I" evidence="13">
    <location>
        <begin position="582"/>
        <end position="653"/>
    </location>
</feature>
<dbReference type="InterPro" id="IPR029060">
    <property type="entry name" value="PIN-like_dom_sf"/>
</dbReference>
<comment type="similarity">
    <text evidence="11">Belongs to the XPG/RAD2 endonuclease family. GEN subfamily.</text>
</comment>
<evidence type="ECO:0000256" key="3">
    <source>
        <dbReference type="ARBA" id="ARBA00022722"/>
    </source>
</evidence>
<dbReference type="InterPro" id="IPR006086">
    <property type="entry name" value="XPG-I_dom"/>
</dbReference>
<keyword evidence="5" id="KW-0255">Endonuclease</keyword>
<dbReference type="GO" id="GO:0008821">
    <property type="term" value="F:crossover junction DNA endonuclease activity"/>
    <property type="evidence" value="ECO:0007669"/>
    <property type="project" value="UniProtKB-ARBA"/>
</dbReference>
<dbReference type="GO" id="GO:0005634">
    <property type="term" value="C:nucleus"/>
    <property type="evidence" value="ECO:0007669"/>
    <property type="project" value="UniProtKB-SubCell"/>
</dbReference>
<dbReference type="EMBL" id="JAKMXF010000312">
    <property type="protein sequence ID" value="KAI6650327.1"/>
    <property type="molecule type" value="Genomic_DNA"/>
</dbReference>